<name>A0A9D4LDG4_DREPO</name>
<reference evidence="2" key="1">
    <citation type="journal article" date="2019" name="bioRxiv">
        <title>The Genome of the Zebra Mussel, Dreissena polymorpha: A Resource for Invasive Species Research.</title>
        <authorList>
            <person name="McCartney M.A."/>
            <person name="Auch B."/>
            <person name="Kono T."/>
            <person name="Mallez S."/>
            <person name="Zhang Y."/>
            <person name="Obille A."/>
            <person name="Becker A."/>
            <person name="Abrahante J.E."/>
            <person name="Garbe J."/>
            <person name="Badalamenti J.P."/>
            <person name="Herman A."/>
            <person name="Mangelson H."/>
            <person name="Liachko I."/>
            <person name="Sullivan S."/>
            <person name="Sone E.D."/>
            <person name="Koren S."/>
            <person name="Silverstein K.A.T."/>
            <person name="Beckman K.B."/>
            <person name="Gohl D.M."/>
        </authorList>
    </citation>
    <scope>NUCLEOTIDE SEQUENCE</scope>
    <source>
        <strain evidence="2">Duluth1</strain>
        <tissue evidence="2">Whole animal</tissue>
    </source>
</reference>
<keyword evidence="3" id="KW-1185">Reference proteome</keyword>
<feature type="region of interest" description="Disordered" evidence="1">
    <location>
        <begin position="1"/>
        <end position="23"/>
    </location>
</feature>
<proteinExistence type="predicted"/>
<evidence type="ECO:0000313" key="3">
    <source>
        <dbReference type="Proteomes" id="UP000828390"/>
    </source>
</evidence>
<organism evidence="2 3">
    <name type="scientific">Dreissena polymorpha</name>
    <name type="common">Zebra mussel</name>
    <name type="synonym">Mytilus polymorpha</name>
    <dbReference type="NCBI Taxonomy" id="45954"/>
    <lineage>
        <taxon>Eukaryota</taxon>
        <taxon>Metazoa</taxon>
        <taxon>Spiralia</taxon>
        <taxon>Lophotrochozoa</taxon>
        <taxon>Mollusca</taxon>
        <taxon>Bivalvia</taxon>
        <taxon>Autobranchia</taxon>
        <taxon>Heteroconchia</taxon>
        <taxon>Euheterodonta</taxon>
        <taxon>Imparidentia</taxon>
        <taxon>Neoheterodontei</taxon>
        <taxon>Myida</taxon>
        <taxon>Dreissenoidea</taxon>
        <taxon>Dreissenidae</taxon>
        <taxon>Dreissena</taxon>
    </lineage>
</organism>
<gene>
    <name evidence="2" type="ORF">DPMN_098655</name>
</gene>
<dbReference type="Proteomes" id="UP000828390">
    <property type="component" value="Unassembled WGS sequence"/>
</dbReference>
<protein>
    <submittedName>
        <fullName evidence="2">Uncharacterized protein</fullName>
    </submittedName>
</protein>
<dbReference type="EMBL" id="JAIWYP010000003">
    <property type="protein sequence ID" value="KAH3856075.1"/>
    <property type="molecule type" value="Genomic_DNA"/>
</dbReference>
<accession>A0A9D4LDG4</accession>
<feature type="region of interest" description="Disordered" evidence="1">
    <location>
        <begin position="50"/>
        <end position="105"/>
    </location>
</feature>
<sequence length="173" mass="19896">MDHKRLNDLNAGSIDDNTRVPDENYALTSDSWKKVRDNLERVRREIESYINGSHQNTSHNNIKQPVENTEDTPISHGRGHSYRKDDTDANQPNRETGNKDDSEPVYSTYLQCGDRNIMLICEPKNKPRKKVVYKQEGNRNIMINLRVSSNAYQLVQQLKGSQNKQVIPLDSEG</sequence>
<comment type="caution">
    <text evidence="2">The sequence shown here is derived from an EMBL/GenBank/DDBJ whole genome shotgun (WGS) entry which is preliminary data.</text>
</comment>
<evidence type="ECO:0000313" key="2">
    <source>
        <dbReference type="EMBL" id="KAH3856075.1"/>
    </source>
</evidence>
<feature type="compositionally biased region" description="Polar residues" evidence="1">
    <location>
        <begin position="50"/>
        <end position="67"/>
    </location>
</feature>
<evidence type="ECO:0000256" key="1">
    <source>
        <dbReference type="SAM" id="MobiDB-lite"/>
    </source>
</evidence>
<dbReference type="AlphaFoldDB" id="A0A9D4LDG4"/>
<reference evidence="2" key="2">
    <citation type="submission" date="2020-11" db="EMBL/GenBank/DDBJ databases">
        <authorList>
            <person name="McCartney M.A."/>
            <person name="Auch B."/>
            <person name="Kono T."/>
            <person name="Mallez S."/>
            <person name="Becker A."/>
            <person name="Gohl D.M."/>
            <person name="Silverstein K.A.T."/>
            <person name="Koren S."/>
            <person name="Bechman K.B."/>
            <person name="Herman A."/>
            <person name="Abrahante J.E."/>
            <person name="Garbe J."/>
        </authorList>
    </citation>
    <scope>NUCLEOTIDE SEQUENCE</scope>
    <source>
        <strain evidence="2">Duluth1</strain>
        <tissue evidence="2">Whole animal</tissue>
    </source>
</reference>